<reference evidence="1" key="2">
    <citation type="journal article" date="2015" name="Fish Shellfish Immunol.">
        <title>Early steps in the European eel (Anguilla anguilla)-Vibrio vulnificus interaction in the gills: Role of the RtxA13 toxin.</title>
        <authorList>
            <person name="Callol A."/>
            <person name="Pajuelo D."/>
            <person name="Ebbesson L."/>
            <person name="Teles M."/>
            <person name="MacKenzie S."/>
            <person name="Amaro C."/>
        </authorList>
    </citation>
    <scope>NUCLEOTIDE SEQUENCE</scope>
</reference>
<reference evidence="1" key="1">
    <citation type="submission" date="2014-11" db="EMBL/GenBank/DDBJ databases">
        <authorList>
            <person name="Amaro Gonzalez C."/>
        </authorList>
    </citation>
    <scope>NUCLEOTIDE SEQUENCE</scope>
</reference>
<dbReference type="AlphaFoldDB" id="A0A0E9Q2M2"/>
<accession>A0A0E9Q2M2</accession>
<name>A0A0E9Q2M2_ANGAN</name>
<evidence type="ECO:0000313" key="1">
    <source>
        <dbReference type="EMBL" id="JAH10994.1"/>
    </source>
</evidence>
<dbReference type="EMBL" id="GBXM01097583">
    <property type="protein sequence ID" value="JAH10994.1"/>
    <property type="molecule type" value="Transcribed_RNA"/>
</dbReference>
<protein>
    <submittedName>
        <fullName evidence="1">Uncharacterized protein</fullName>
    </submittedName>
</protein>
<sequence length="51" mass="5874">MLAGFSPLSHVKRQKTYGFKMRSHLCFLFNGATAKFCQIKTQALYCQLQCK</sequence>
<proteinExistence type="predicted"/>
<organism evidence="1">
    <name type="scientific">Anguilla anguilla</name>
    <name type="common">European freshwater eel</name>
    <name type="synonym">Muraena anguilla</name>
    <dbReference type="NCBI Taxonomy" id="7936"/>
    <lineage>
        <taxon>Eukaryota</taxon>
        <taxon>Metazoa</taxon>
        <taxon>Chordata</taxon>
        <taxon>Craniata</taxon>
        <taxon>Vertebrata</taxon>
        <taxon>Euteleostomi</taxon>
        <taxon>Actinopterygii</taxon>
        <taxon>Neopterygii</taxon>
        <taxon>Teleostei</taxon>
        <taxon>Anguilliformes</taxon>
        <taxon>Anguillidae</taxon>
        <taxon>Anguilla</taxon>
    </lineage>
</organism>